<evidence type="ECO:0000256" key="3">
    <source>
        <dbReference type="ARBA" id="ARBA00023015"/>
    </source>
</evidence>
<dbReference type="InterPro" id="IPR050815">
    <property type="entry name" value="TF_fung"/>
</dbReference>
<dbReference type="PANTHER" id="PTHR47338:SF10">
    <property type="entry name" value="TRANSCRIPTION FACTOR DOMAIN-CONTAINING PROTEIN-RELATED"/>
    <property type="match status" value="1"/>
</dbReference>
<evidence type="ECO:0000256" key="4">
    <source>
        <dbReference type="ARBA" id="ARBA00023163"/>
    </source>
</evidence>
<evidence type="ECO:0000313" key="7">
    <source>
        <dbReference type="EMBL" id="EMC94342.1"/>
    </source>
</evidence>
<dbReference type="GO" id="GO:0008270">
    <property type="term" value="F:zinc ion binding"/>
    <property type="evidence" value="ECO:0007669"/>
    <property type="project" value="InterPro"/>
</dbReference>
<dbReference type="RefSeq" id="XP_007678262.1">
    <property type="nucleotide sequence ID" value="XM_007680072.1"/>
</dbReference>
<evidence type="ECO:0000256" key="2">
    <source>
        <dbReference type="ARBA" id="ARBA00022723"/>
    </source>
</evidence>
<dbReference type="eggNOG" id="ENOG502SMAS">
    <property type="taxonomic scope" value="Eukaryota"/>
</dbReference>
<proteinExistence type="predicted"/>
<dbReference type="OMA" id="TVDPAIC"/>
<dbReference type="PANTHER" id="PTHR47338">
    <property type="entry name" value="ZN(II)2CYS6 TRANSCRIPTION FACTOR (EUROFUNG)-RELATED"/>
    <property type="match status" value="1"/>
</dbReference>
<keyword evidence="2" id="KW-0479">Metal-binding</keyword>
<dbReference type="EMBL" id="KB445558">
    <property type="protein sequence ID" value="EMC94342.1"/>
    <property type="molecule type" value="Genomic_DNA"/>
</dbReference>
<keyword evidence="4" id="KW-0804">Transcription</keyword>
<protein>
    <recommendedName>
        <fullName evidence="6">Xylanolytic transcriptional activator regulatory domain-containing protein</fullName>
    </recommendedName>
</protein>
<reference evidence="7 8" key="1">
    <citation type="journal article" date="2012" name="PLoS Pathog.">
        <title>Diverse lifestyles and strategies of plant pathogenesis encoded in the genomes of eighteen Dothideomycetes fungi.</title>
        <authorList>
            <person name="Ohm R.A."/>
            <person name="Feau N."/>
            <person name="Henrissat B."/>
            <person name="Schoch C.L."/>
            <person name="Horwitz B.A."/>
            <person name="Barry K.W."/>
            <person name="Condon B.J."/>
            <person name="Copeland A.C."/>
            <person name="Dhillon B."/>
            <person name="Glaser F."/>
            <person name="Hesse C.N."/>
            <person name="Kosti I."/>
            <person name="LaButti K."/>
            <person name="Lindquist E.A."/>
            <person name="Lucas S."/>
            <person name="Salamov A.A."/>
            <person name="Bradshaw R.E."/>
            <person name="Ciuffetti L."/>
            <person name="Hamelin R.C."/>
            <person name="Kema G.H.J."/>
            <person name="Lawrence C."/>
            <person name="Scott J.A."/>
            <person name="Spatafora J.W."/>
            <person name="Turgeon B.G."/>
            <person name="de Wit P.J.G.M."/>
            <person name="Zhong S."/>
            <person name="Goodwin S.B."/>
            <person name="Grigoriev I.V."/>
        </authorList>
    </citation>
    <scope>NUCLEOTIDE SEQUENCE [LARGE SCALE GENOMIC DNA]</scope>
    <source>
        <strain evidence="7 8">UAMH 10762</strain>
    </source>
</reference>
<dbReference type="Pfam" id="PF04082">
    <property type="entry name" value="Fungal_trans"/>
    <property type="match status" value="1"/>
</dbReference>
<sequence>MSLTIDVLKTADQDSLKRSRDGLNLALECPVDGHTQQITLSWFQRQCLLAYYTFHQYPGRQSWSRVGALTRMAYAAGLNRLDHPRGYSTFQVMNETDDIDAWRRVWWVIYCMDSYTNVAAATPFLVEYDSTRTALRQYPAANTNLIGDKLFLANELSHLWMTVEEIAGRKPLDHFAIHLVTTSLLKEACNIHRLALMNPYVDLSARRASLDDTVALVSLALPPGYNDVRRQILQGESIEDFHMRLVNCIHLAMITAAALFSATTSVPPSASTPSWQTLLECSLTIANIIAHWDSNMLAATDPAICLIVFALLTMLKLYVRFHTDDIPDIKARAQQCETKLSLFLKHFSAFWQLPIYLLGIQRKVGLVLEGCATYEDARKTLQGQECDGMMNLDAIRKLIPVRHTPQAMGTDIDLSWLDDIDFSDMPLLESVPGENIINLHT</sequence>
<dbReference type="GO" id="GO:0005634">
    <property type="term" value="C:nucleus"/>
    <property type="evidence" value="ECO:0007669"/>
    <property type="project" value="UniProtKB-SubCell"/>
</dbReference>
<name>M2LJD0_BAUPA</name>
<gene>
    <name evidence="7" type="ORF">BAUCODRAFT_123982</name>
</gene>
<dbReference type="GO" id="GO:0003677">
    <property type="term" value="F:DNA binding"/>
    <property type="evidence" value="ECO:0007669"/>
    <property type="project" value="InterPro"/>
</dbReference>
<evidence type="ECO:0000256" key="1">
    <source>
        <dbReference type="ARBA" id="ARBA00004123"/>
    </source>
</evidence>
<dbReference type="OrthoDB" id="3362851at2759"/>
<dbReference type="GO" id="GO:0000981">
    <property type="term" value="F:DNA-binding transcription factor activity, RNA polymerase II-specific"/>
    <property type="evidence" value="ECO:0007669"/>
    <property type="project" value="InterPro"/>
</dbReference>
<evidence type="ECO:0000259" key="6">
    <source>
        <dbReference type="SMART" id="SM00906"/>
    </source>
</evidence>
<dbReference type="KEGG" id="bcom:BAUCODRAFT_123982"/>
<evidence type="ECO:0000256" key="5">
    <source>
        <dbReference type="ARBA" id="ARBA00023242"/>
    </source>
</evidence>
<organism evidence="7 8">
    <name type="scientific">Baudoinia panamericana (strain UAMH 10762)</name>
    <name type="common">Angels' share fungus</name>
    <name type="synonym">Baudoinia compniacensis (strain UAMH 10762)</name>
    <dbReference type="NCBI Taxonomy" id="717646"/>
    <lineage>
        <taxon>Eukaryota</taxon>
        <taxon>Fungi</taxon>
        <taxon>Dikarya</taxon>
        <taxon>Ascomycota</taxon>
        <taxon>Pezizomycotina</taxon>
        <taxon>Dothideomycetes</taxon>
        <taxon>Dothideomycetidae</taxon>
        <taxon>Mycosphaerellales</taxon>
        <taxon>Teratosphaeriaceae</taxon>
        <taxon>Baudoinia</taxon>
    </lineage>
</organism>
<comment type="subcellular location">
    <subcellularLocation>
        <location evidence="1">Nucleus</location>
    </subcellularLocation>
</comment>
<keyword evidence="8" id="KW-1185">Reference proteome</keyword>
<dbReference type="AlphaFoldDB" id="M2LJD0"/>
<feature type="domain" description="Xylanolytic transcriptional activator regulatory" evidence="6">
    <location>
        <begin position="62"/>
        <end position="145"/>
    </location>
</feature>
<dbReference type="Proteomes" id="UP000011761">
    <property type="component" value="Unassembled WGS sequence"/>
</dbReference>
<dbReference type="GO" id="GO:0006351">
    <property type="term" value="P:DNA-templated transcription"/>
    <property type="evidence" value="ECO:0007669"/>
    <property type="project" value="InterPro"/>
</dbReference>
<dbReference type="GeneID" id="19107840"/>
<keyword evidence="3" id="KW-0805">Transcription regulation</keyword>
<dbReference type="SMART" id="SM00906">
    <property type="entry name" value="Fungal_trans"/>
    <property type="match status" value="1"/>
</dbReference>
<keyword evidence="5" id="KW-0539">Nucleus</keyword>
<dbReference type="CDD" id="cd12148">
    <property type="entry name" value="fungal_TF_MHR"/>
    <property type="match status" value="1"/>
</dbReference>
<dbReference type="HOGENOM" id="CLU_621096_0_0_1"/>
<dbReference type="InterPro" id="IPR007219">
    <property type="entry name" value="XnlR_reg_dom"/>
</dbReference>
<evidence type="ECO:0000313" key="8">
    <source>
        <dbReference type="Proteomes" id="UP000011761"/>
    </source>
</evidence>
<accession>M2LJD0</accession>